<dbReference type="AlphaFoldDB" id="A0AAW1UVT6"/>
<name>A0AAW1UVT6_9CUCU</name>
<dbReference type="PANTHER" id="PTHR31109">
    <property type="entry name" value="PROTEIN FAM207A"/>
    <property type="match status" value="1"/>
</dbReference>
<comment type="similarity">
    <text evidence="2">Belongs to the SLX9 family.</text>
</comment>
<keyword evidence="3" id="KW-0539">Nucleus</keyword>
<accession>A0AAW1UVT6</accession>
<proteinExistence type="inferred from homology"/>
<dbReference type="Pfam" id="PF15341">
    <property type="entry name" value="SLX9"/>
    <property type="match status" value="1"/>
</dbReference>
<dbReference type="GO" id="GO:0030686">
    <property type="term" value="C:90S preribosome"/>
    <property type="evidence" value="ECO:0007669"/>
    <property type="project" value="InterPro"/>
</dbReference>
<evidence type="ECO:0000313" key="5">
    <source>
        <dbReference type="EMBL" id="KAK9887209.1"/>
    </source>
</evidence>
<evidence type="ECO:0000256" key="3">
    <source>
        <dbReference type="ARBA" id="ARBA00023242"/>
    </source>
</evidence>
<keyword evidence="6" id="KW-1185">Reference proteome</keyword>
<protein>
    <recommendedName>
        <fullName evidence="7">Ribosome biogenesis protein SLX9</fullName>
    </recommendedName>
</protein>
<feature type="compositionally biased region" description="Basic residues" evidence="4">
    <location>
        <begin position="1"/>
        <end position="11"/>
    </location>
</feature>
<comment type="caution">
    <text evidence="5">The sequence shown here is derived from an EMBL/GenBank/DDBJ whole genome shotgun (WGS) entry which is preliminary data.</text>
</comment>
<dbReference type="PANTHER" id="PTHR31109:SF2">
    <property type="entry name" value="RIBOSOME BIOGENESIS PROTEIN SLX9 HOMOLOG"/>
    <property type="match status" value="1"/>
</dbReference>
<dbReference type="GO" id="GO:0005730">
    <property type="term" value="C:nucleolus"/>
    <property type="evidence" value="ECO:0007669"/>
    <property type="project" value="UniProtKB-SubCell"/>
</dbReference>
<sequence length="207" mass="23873">MGKHKQRRFKSHFPAPQTEDSKKDFPLESTSTGTSFTSLPINFKENVFEGVMIPDLMKGLPKNDDNISMKSYISNKSMKGEKAITKKEKLKMRREMFLRKMDTVNQSKKDNRLRKKKILSDIGDAKPSFDDLPSLDSLFKLTDKSEPKKPKKKAIEKSKKIQKSIIQNISIYKKLLKNPSLEKNPFEAISSHLKAVVEEERKKLKSK</sequence>
<evidence type="ECO:0000256" key="4">
    <source>
        <dbReference type="SAM" id="MobiDB-lite"/>
    </source>
</evidence>
<dbReference type="GO" id="GO:0000462">
    <property type="term" value="P:maturation of SSU-rRNA from tricistronic rRNA transcript (SSU-rRNA, 5.8S rRNA, LSU-rRNA)"/>
    <property type="evidence" value="ECO:0007669"/>
    <property type="project" value="InterPro"/>
</dbReference>
<evidence type="ECO:0008006" key="7">
    <source>
        <dbReference type="Google" id="ProtNLM"/>
    </source>
</evidence>
<gene>
    <name evidence="5" type="ORF">WA026_021052</name>
</gene>
<dbReference type="GO" id="GO:0030688">
    <property type="term" value="C:preribosome, small subunit precursor"/>
    <property type="evidence" value="ECO:0007669"/>
    <property type="project" value="InterPro"/>
</dbReference>
<comment type="subcellular location">
    <subcellularLocation>
        <location evidence="1">Nucleus</location>
        <location evidence="1">Nucleolus</location>
    </subcellularLocation>
</comment>
<dbReference type="InterPro" id="IPR028160">
    <property type="entry name" value="Slx9-like"/>
</dbReference>
<feature type="region of interest" description="Disordered" evidence="4">
    <location>
        <begin position="1"/>
        <end position="33"/>
    </location>
</feature>
<evidence type="ECO:0000256" key="1">
    <source>
        <dbReference type="ARBA" id="ARBA00004604"/>
    </source>
</evidence>
<organism evidence="5 6">
    <name type="scientific">Henosepilachna vigintioctopunctata</name>
    <dbReference type="NCBI Taxonomy" id="420089"/>
    <lineage>
        <taxon>Eukaryota</taxon>
        <taxon>Metazoa</taxon>
        <taxon>Ecdysozoa</taxon>
        <taxon>Arthropoda</taxon>
        <taxon>Hexapoda</taxon>
        <taxon>Insecta</taxon>
        <taxon>Pterygota</taxon>
        <taxon>Neoptera</taxon>
        <taxon>Endopterygota</taxon>
        <taxon>Coleoptera</taxon>
        <taxon>Polyphaga</taxon>
        <taxon>Cucujiformia</taxon>
        <taxon>Coccinelloidea</taxon>
        <taxon>Coccinellidae</taxon>
        <taxon>Epilachninae</taxon>
        <taxon>Epilachnini</taxon>
        <taxon>Henosepilachna</taxon>
    </lineage>
</organism>
<dbReference type="Proteomes" id="UP001431783">
    <property type="component" value="Unassembled WGS sequence"/>
</dbReference>
<evidence type="ECO:0000313" key="6">
    <source>
        <dbReference type="Proteomes" id="UP001431783"/>
    </source>
</evidence>
<reference evidence="5 6" key="1">
    <citation type="submission" date="2023-03" db="EMBL/GenBank/DDBJ databases">
        <title>Genome insight into feeding habits of ladybird beetles.</title>
        <authorList>
            <person name="Li H.-S."/>
            <person name="Huang Y.-H."/>
            <person name="Pang H."/>
        </authorList>
    </citation>
    <scope>NUCLEOTIDE SEQUENCE [LARGE SCALE GENOMIC DNA]</scope>
    <source>
        <strain evidence="5">SYSU_2023b</strain>
        <tissue evidence="5">Whole body</tissue>
    </source>
</reference>
<evidence type="ECO:0000256" key="2">
    <source>
        <dbReference type="ARBA" id="ARBA00011022"/>
    </source>
</evidence>
<dbReference type="EMBL" id="JARQZJ010000106">
    <property type="protein sequence ID" value="KAK9887209.1"/>
    <property type="molecule type" value="Genomic_DNA"/>
</dbReference>